<proteinExistence type="predicted"/>
<dbReference type="Proteomes" id="UP000271624">
    <property type="component" value="Unassembled WGS sequence"/>
</dbReference>
<dbReference type="OrthoDB" id="427149at2"/>
<gene>
    <name evidence="1" type="ORF">DSM106972_081550</name>
</gene>
<sequence length="65" mass="7009">MATISISNLRNSGAELLMDSESYLNELTETELNITKGGTGNSITITPITITPMTPDLTPRLTKVQ</sequence>
<dbReference type="RefSeq" id="WP_127086199.1">
    <property type="nucleotide sequence ID" value="NZ_RSCL01000029.1"/>
</dbReference>
<reference evidence="1" key="2">
    <citation type="journal article" date="2019" name="Genome Biol. Evol.">
        <title>Day and night: Metabolic profiles and evolutionary relationships of six axenic non-marine cyanobacteria.</title>
        <authorList>
            <person name="Will S.E."/>
            <person name="Henke P."/>
            <person name="Boedeker C."/>
            <person name="Huang S."/>
            <person name="Brinkmann H."/>
            <person name="Rohde M."/>
            <person name="Jarek M."/>
            <person name="Friedl T."/>
            <person name="Seufert S."/>
            <person name="Schumacher M."/>
            <person name="Overmann J."/>
            <person name="Neumann-Schaal M."/>
            <person name="Petersen J."/>
        </authorList>
    </citation>
    <scope>NUCLEOTIDE SEQUENCE [LARGE SCALE GENOMIC DNA]</scope>
    <source>
        <strain evidence="1">PCC 7102</strain>
    </source>
</reference>
<protein>
    <submittedName>
        <fullName evidence="1">Uncharacterized protein</fullName>
    </submittedName>
</protein>
<evidence type="ECO:0000313" key="1">
    <source>
        <dbReference type="EMBL" id="RUS98526.1"/>
    </source>
</evidence>
<organism evidence="1 2">
    <name type="scientific">Dulcicalothrix desertica PCC 7102</name>
    <dbReference type="NCBI Taxonomy" id="232991"/>
    <lineage>
        <taxon>Bacteria</taxon>
        <taxon>Bacillati</taxon>
        <taxon>Cyanobacteriota</taxon>
        <taxon>Cyanophyceae</taxon>
        <taxon>Nostocales</taxon>
        <taxon>Calotrichaceae</taxon>
        <taxon>Dulcicalothrix</taxon>
    </lineage>
</organism>
<accession>A0A3S1C8T9</accession>
<comment type="caution">
    <text evidence="1">The sequence shown here is derived from an EMBL/GenBank/DDBJ whole genome shotgun (WGS) entry which is preliminary data.</text>
</comment>
<dbReference type="EMBL" id="RSCL01000029">
    <property type="protein sequence ID" value="RUS98526.1"/>
    <property type="molecule type" value="Genomic_DNA"/>
</dbReference>
<evidence type="ECO:0000313" key="2">
    <source>
        <dbReference type="Proteomes" id="UP000271624"/>
    </source>
</evidence>
<keyword evidence="2" id="KW-1185">Reference proteome</keyword>
<reference evidence="1" key="1">
    <citation type="submission" date="2018-12" db="EMBL/GenBank/DDBJ databases">
        <authorList>
            <person name="Will S."/>
            <person name="Neumann-Schaal M."/>
            <person name="Henke P."/>
        </authorList>
    </citation>
    <scope>NUCLEOTIDE SEQUENCE</scope>
    <source>
        <strain evidence="1">PCC 7102</strain>
    </source>
</reference>
<dbReference type="AlphaFoldDB" id="A0A3S1C8T9"/>
<name>A0A3S1C8T9_9CYAN</name>